<feature type="transmembrane region" description="Helical" evidence="6">
    <location>
        <begin position="88"/>
        <end position="115"/>
    </location>
</feature>
<feature type="transmembrane region" description="Helical" evidence="6">
    <location>
        <begin position="407"/>
        <end position="424"/>
    </location>
</feature>
<dbReference type="EMBL" id="CZAF01000012">
    <property type="protein sequence ID" value="CUP47556.1"/>
    <property type="molecule type" value="Genomic_DNA"/>
</dbReference>
<accession>A0A174E5H9</accession>
<evidence type="ECO:0000313" key="13">
    <source>
        <dbReference type="Proteomes" id="UP000260844"/>
    </source>
</evidence>
<evidence type="ECO:0000256" key="2">
    <source>
        <dbReference type="ARBA" id="ARBA00022475"/>
    </source>
</evidence>
<dbReference type="Proteomes" id="UP000432488">
    <property type="component" value="Unassembled WGS sequence"/>
</dbReference>
<reference evidence="11 13" key="2">
    <citation type="submission" date="2018-08" db="EMBL/GenBank/DDBJ databases">
        <title>A genome reference for cultivated species of the human gut microbiota.</title>
        <authorList>
            <person name="Zou Y."/>
            <person name="Xue W."/>
            <person name="Luo G."/>
        </authorList>
    </citation>
    <scope>NUCLEOTIDE SEQUENCE [LARGE SCALE GENOMIC DNA]</scope>
    <source>
        <strain evidence="11 13">TM04-30</strain>
    </source>
</reference>
<dbReference type="Proteomes" id="UP001218502">
    <property type="component" value="Unassembled WGS sequence"/>
</dbReference>
<keyword evidence="5 6" id="KW-0472">Membrane</keyword>
<evidence type="ECO:0000256" key="5">
    <source>
        <dbReference type="ARBA" id="ARBA00023136"/>
    </source>
</evidence>
<dbReference type="AlphaFoldDB" id="A0A174E5H9"/>
<protein>
    <submittedName>
        <fullName evidence="8">Lipopolysaccharide biosynthesis protein</fullName>
    </submittedName>
    <submittedName>
        <fullName evidence="10">Oligosaccharide flippase family protein</fullName>
    </submittedName>
    <submittedName>
        <fullName evidence="7">Transmembrane protein</fullName>
    </submittedName>
</protein>
<reference evidence="10" key="4">
    <citation type="submission" date="2022-10" db="EMBL/GenBank/DDBJ databases">
        <title>Human gut microbiome strain richness.</title>
        <authorList>
            <person name="Chen-Liaw A."/>
        </authorList>
    </citation>
    <scope>NUCLEOTIDE SEQUENCE</scope>
    <source>
        <strain evidence="10">A1_m1001262Bd0_191120</strain>
    </source>
</reference>
<feature type="transmembrane region" description="Helical" evidence="6">
    <location>
        <begin position="436"/>
        <end position="458"/>
    </location>
</feature>
<proteinExistence type="predicted"/>
<evidence type="ECO:0000256" key="6">
    <source>
        <dbReference type="SAM" id="Phobius"/>
    </source>
</evidence>
<evidence type="ECO:0000313" key="7">
    <source>
        <dbReference type="EMBL" id="CUP47556.1"/>
    </source>
</evidence>
<dbReference type="PANTHER" id="PTHR30250">
    <property type="entry name" value="PST FAMILY PREDICTED COLANIC ACID TRANSPORTER"/>
    <property type="match status" value="1"/>
</dbReference>
<dbReference type="InterPro" id="IPR050833">
    <property type="entry name" value="Poly_Biosynth_Transport"/>
</dbReference>
<evidence type="ECO:0000313" key="14">
    <source>
        <dbReference type="Proteomes" id="UP000432488"/>
    </source>
</evidence>
<dbReference type="OrthoDB" id="5365632at2"/>
<evidence type="ECO:0000256" key="3">
    <source>
        <dbReference type="ARBA" id="ARBA00022692"/>
    </source>
</evidence>
<reference evidence="14 15" key="3">
    <citation type="journal article" date="2019" name="Nat. Med.">
        <title>A library of human gut bacterial isolates paired with longitudinal multiomics data enables mechanistic microbiome research.</title>
        <authorList>
            <person name="Poyet M."/>
            <person name="Groussin M."/>
            <person name="Gibbons S.M."/>
            <person name="Avila-Pacheco J."/>
            <person name="Jiang X."/>
            <person name="Kearney S.M."/>
            <person name="Perrotta A.R."/>
            <person name="Berdy B."/>
            <person name="Zhao S."/>
            <person name="Lieberman T.D."/>
            <person name="Swanson P.K."/>
            <person name="Smith M."/>
            <person name="Roesemann S."/>
            <person name="Alexander J.E."/>
            <person name="Rich S.A."/>
            <person name="Livny J."/>
            <person name="Vlamakis H."/>
            <person name="Clish C."/>
            <person name="Bullock K."/>
            <person name="Deik A."/>
            <person name="Scott J."/>
            <person name="Pierce K.A."/>
            <person name="Xavier R.J."/>
            <person name="Alm E.J."/>
        </authorList>
    </citation>
    <scope>NUCLEOTIDE SEQUENCE [LARGE SCALE GENOMIC DNA]</scope>
    <source>
        <strain evidence="9 15">BIOML-A27</strain>
        <strain evidence="8 14">BIOML-A42</strain>
    </source>
</reference>
<evidence type="ECO:0000256" key="4">
    <source>
        <dbReference type="ARBA" id="ARBA00022989"/>
    </source>
</evidence>
<feature type="transmembrane region" description="Helical" evidence="6">
    <location>
        <begin position="346"/>
        <end position="371"/>
    </location>
</feature>
<keyword evidence="4 6" id="KW-1133">Transmembrane helix</keyword>
<feature type="transmembrane region" description="Helical" evidence="6">
    <location>
        <begin position="315"/>
        <end position="340"/>
    </location>
</feature>
<feature type="transmembrane region" description="Helical" evidence="6">
    <location>
        <begin position="161"/>
        <end position="183"/>
    </location>
</feature>
<reference evidence="7 12" key="1">
    <citation type="submission" date="2015-09" db="EMBL/GenBank/DDBJ databases">
        <authorList>
            <consortium name="Pathogen Informatics"/>
        </authorList>
    </citation>
    <scope>NUCLEOTIDE SEQUENCE [LARGE SCALE GENOMIC DNA]</scope>
    <source>
        <strain evidence="7 12">2789STDY5834847</strain>
    </source>
</reference>
<feature type="transmembrane region" description="Helical" evidence="6">
    <location>
        <begin position="470"/>
        <end position="490"/>
    </location>
</feature>
<dbReference type="RefSeq" id="WP_005829207.1">
    <property type="nucleotide sequence ID" value="NZ_CACRTC010000024.1"/>
</dbReference>
<feature type="transmembrane region" description="Helical" evidence="6">
    <location>
        <begin position="16"/>
        <end position="33"/>
    </location>
</feature>
<feature type="transmembrane region" description="Helical" evidence="6">
    <location>
        <begin position="127"/>
        <end position="149"/>
    </location>
</feature>
<dbReference type="Proteomes" id="UP000260844">
    <property type="component" value="Unassembled WGS sequence"/>
</dbReference>
<sequence>MPTVSENNKRIAKNTLFLYFRQLLVMAVSLYTVRVVLAELGAEDYGIYNVVGGFVAMFSIISGSMTLAVNRFITIEIGKDNVLQATRIFSTSVIILLLFSILVCIGLETFGVWFLNAQMDIPDGRTIAANWALQLSLLAFVINLMSVPYNAVIIAHERMSVFALISILEVTLKLAVVFVLKWILFDKLITYACLTTLVALIIRTVYAVYCKRHFEESRFKFTFDKGLLCDMLGFTGWAFWGNSVILLKDQGVNVLLNLFCGPVVNAAQGIAMQINAAVYSFVSNFMIAIRPQIIKNHASGNFQAMHIQIIKSGKFGFFIMLLILLPLCGNIDYVLGLWLVDVPAHTANFVVLVLLYSLLDGILTPIAIGVFAQGEIKAYEIALCIIYAVNFIASYVCLKLGMAPETVFVLNIAFKACVLADLLVHSKAKYAFPVHAFLKQCLLPSAVVFVLSGAFTYFMPWEAPNSFWEFLLHTLAIIICTSLMALAIGMTKGERLFLKKNLRDKITVKLYRKI</sequence>
<keyword evidence="2" id="KW-1003">Cell membrane</keyword>
<dbReference type="GO" id="GO:0005886">
    <property type="term" value="C:plasma membrane"/>
    <property type="evidence" value="ECO:0007669"/>
    <property type="project" value="UniProtKB-SubCell"/>
</dbReference>
<evidence type="ECO:0000256" key="1">
    <source>
        <dbReference type="ARBA" id="ARBA00004651"/>
    </source>
</evidence>
<dbReference type="PANTHER" id="PTHR30250:SF26">
    <property type="entry name" value="PSMA PROTEIN"/>
    <property type="match status" value="1"/>
</dbReference>
<evidence type="ECO:0000313" key="12">
    <source>
        <dbReference type="Proteomes" id="UP000095614"/>
    </source>
</evidence>
<feature type="transmembrane region" description="Helical" evidence="6">
    <location>
        <begin position="378"/>
        <end position="401"/>
    </location>
</feature>
<dbReference type="EMBL" id="WCUV01000007">
    <property type="protein sequence ID" value="KAB4091507.1"/>
    <property type="molecule type" value="Genomic_DNA"/>
</dbReference>
<keyword evidence="3 6" id="KW-0812">Transmembrane</keyword>
<evidence type="ECO:0000313" key="9">
    <source>
        <dbReference type="EMBL" id="KAB4167775.1"/>
    </source>
</evidence>
<organism evidence="7 12">
    <name type="scientific">Bacteroides uniformis</name>
    <dbReference type="NCBI Taxonomy" id="820"/>
    <lineage>
        <taxon>Bacteria</taxon>
        <taxon>Pseudomonadati</taxon>
        <taxon>Bacteroidota</taxon>
        <taxon>Bacteroidia</taxon>
        <taxon>Bacteroidales</taxon>
        <taxon>Bacteroidaceae</taxon>
        <taxon>Bacteroides</taxon>
    </lineage>
</organism>
<dbReference type="EMBL" id="JAQNQY010000014">
    <property type="protein sequence ID" value="MDC1753518.1"/>
    <property type="molecule type" value="Genomic_DNA"/>
</dbReference>
<comment type="subcellular location">
    <subcellularLocation>
        <location evidence="1">Cell membrane</location>
        <topology evidence="1">Multi-pass membrane protein</topology>
    </subcellularLocation>
</comment>
<name>A0A174E5H9_BACUN</name>
<feature type="transmembrane region" description="Helical" evidence="6">
    <location>
        <begin position="189"/>
        <end position="206"/>
    </location>
</feature>
<dbReference type="EMBL" id="WCUG01000020">
    <property type="protein sequence ID" value="KAB4167775.1"/>
    <property type="molecule type" value="Genomic_DNA"/>
</dbReference>
<evidence type="ECO:0000313" key="10">
    <source>
        <dbReference type="EMBL" id="MDC1753518.1"/>
    </source>
</evidence>
<evidence type="ECO:0000313" key="8">
    <source>
        <dbReference type="EMBL" id="KAB4091507.1"/>
    </source>
</evidence>
<dbReference type="EMBL" id="QSPV01000028">
    <property type="protein sequence ID" value="RGJ88782.1"/>
    <property type="molecule type" value="Genomic_DNA"/>
</dbReference>
<evidence type="ECO:0000313" key="11">
    <source>
        <dbReference type="EMBL" id="RGJ88782.1"/>
    </source>
</evidence>
<dbReference type="Proteomes" id="UP000433928">
    <property type="component" value="Unassembled WGS sequence"/>
</dbReference>
<gene>
    <name evidence="11" type="ORF">DXD40_19075</name>
    <name evidence="7" type="ORF">ERS852462_03722</name>
    <name evidence="8" type="ORF">GAQ56_09860</name>
    <name evidence="9" type="ORF">GAQ59_17090</name>
    <name evidence="10" type="ORF">POY80_13805</name>
</gene>
<feature type="transmembrane region" description="Helical" evidence="6">
    <location>
        <begin position="45"/>
        <end position="67"/>
    </location>
</feature>
<evidence type="ECO:0000313" key="15">
    <source>
        <dbReference type="Proteomes" id="UP000433928"/>
    </source>
</evidence>
<dbReference type="Proteomes" id="UP000095614">
    <property type="component" value="Unassembled WGS sequence"/>
</dbReference>